<dbReference type="OrthoDB" id="5591758at2"/>
<dbReference type="EMBL" id="CP022426">
    <property type="protein sequence ID" value="ATP09615.1"/>
    <property type="molecule type" value="Genomic_DNA"/>
</dbReference>
<sequence length="288" mass="31601">MLGFWLSVAMVNISGYQPIAEQTWVQLNPEYYPLHRTPPAMFVAWRGNQFPPLELKKKKGRWQVLFPARLVPPFDLFEGEAQLSKAYLARLRRIDEAAYGLAPLLPALEQGQSQQAAIPGQVPFMAEFSSPVMPGQPRAIRDGAEPLLVSLNLRATWLAPEAMLVSVARDEAKRESQPLVTPTSVNTTLTLAAPAAGGKQVCHRVASGETLWRIAATLAQNGTVTGIAGDTYSYLLAIVDDNRPLMGNGIRVKAGDTLYCPAPQTLARFDALSPAQRQQRFARLEQGR</sequence>
<name>A0A2D1QH99_AERSA</name>
<evidence type="ECO:0000313" key="1">
    <source>
        <dbReference type="EMBL" id="ATP09615.1"/>
    </source>
</evidence>
<accession>A0A2D1QH99</accession>
<protein>
    <recommendedName>
        <fullName evidence="3">LysM domain-containing protein</fullName>
    </recommendedName>
</protein>
<evidence type="ECO:0000313" key="2">
    <source>
        <dbReference type="Proteomes" id="UP000222916"/>
    </source>
</evidence>
<reference evidence="2" key="1">
    <citation type="journal article" date="2018" name="BMC Genomics">
        <title>The complete and fully assembled genome sequence of Aeromonas salmonicida subsp. pectinolytica and its comparative analysis with other Aeromonas species: investigation of the mobilome in environmental and pathogenic strains.</title>
        <authorList>
            <person name="Pfeiffer F."/>
            <person name="Zamora-Lagos M.A."/>
            <person name="Blettinger M."/>
            <person name="Yeroslaviz A."/>
            <person name="Dahl A."/>
            <person name="Gruber S."/>
            <person name="Habermann B.H."/>
        </authorList>
    </citation>
    <scope>NUCLEOTIDE SEQUENCE [LARGE SCALE GENOMIC DNA]</scope>
    <source>
        <strain evidence="2">34mel</strain>
    </source>
</reference>
<gene>
    <name evidence="1" type="ORF">Asalp_24690</name>
</gene>
<dbReference type="Proteomes" id="UP000222916">
    <property type="component" value="Chromosome"/>
</dbReference>
<organism evidence="1 2">
    <name type="scientific">Aeromonas salmonicida subsp. pectinolytica 34mel</name>
    <dbReference type="NCBI Taxonomy" id="1324960"/>
    <lineage>
        <taxon>Bacteria</taxon>
        <taxon>Pseudomonadati</taxon>
        <taxon>Pseudomonadota</taxon>
        <taxon>Gammaproteobacteria</taxon>
        <taxon>Aeromonadales</taxon>
        <taxon>Aeromonadaceae</taxon>
        <taxon>Aeromonas</taxon>
    </lineage>
</organism>
<dbReference type="AlphaFoldDB" id="A0A2D1QH99"/>
<evidence type="ECO:0008006" key="3">
    <source>
        <dbReference type="Google" id="ProtNLM"/>
    </source>
</evidence>
<dbReference type="RefSeq" id="WP_034523643.1">
    <property type="nucleotide sequence ID" value="NZ_ARYZ02000010.1"/>
</dbReference>
<proteinExistence type="predicted"/>